<dbReference type="Proteomes" id="UP001176521">
    <property type="component" value="Unassembled WGS sequence"/>
</dbReference>
<accession>A0AAN6GG87</accession>
<dbReference type="Pfam" id="PF04911">
    <property type="entry name" value="ATP-synt_J"/>
    <property type="match status" value="1"/>
</dbReference>
<dbReference type="GO" id="GO:0046933">
    <property type="term" value="F:proton-transporting ATP synthase activity, rotational mechanism"/>
    <property type="evidence" value="ECO:0007669"/>
    <property type="project" value="TreeGrafter"/>
</dbReference>
<keyword evidence="1" id="KW-1133">Transmembrane helix</keyword>
<dbReference type="EMBL" id="JAPDMQ010000092">
    <property type="protein sequence ID" value="KAK0535626.1"/>
    <property type="molecule type" value="Genomic_DNA"/>
</dbReference>
<dbReference type="GO" id="GO:0045259">
    <property type="term" value="C:proton-transporting ATP synthase complex"/>
    <property type="evidence" value="ECO:0007669"/>
    <property type="project" value="InterPro"/>
</dbReference>
<dbReference type="PANTHER" id="PTHR28060">
    <property type="entry name" value="ATP SYNTHASE SUBUNIT J, MITOCHONDRIAL"/>
    <property type="match status" value="1"/>
</dbReference>
<keyword evidence="1" id="KW-0812">Transmembrane</keyword>
<dbReference type="PANTHER" id="PTHR28060:SF1">
    <property type="entry name" value="ATP SYNTHASE SUBUNIT J, MITOCHONDRIAL"/>
    <property type="match status" value="1"/>
</dbReference>
<proteinExistence type="predicted"/>
<gene>
    <name evidence="2" type="primary">ATP18</name>
    <name evidence="2" type="ORF">OC842_002261</name>
</gene>
<keyword evidence="1" id="KW-0472">Membrane</keyword>
<keyword evidence="3" id="KW-1185">Reference proteome</keyword>
<name>A0AAN6GG87_9BASI</name>
<sequence>MFGYKAYPTPILRPLAPFFAGGAIVFLGINALQNSLVKSDAFKNDPKNPYAQKVAKESGHH</sequence>
<reference evidence="2" key="1">
    <citation type="journal article" date="2023" name="PhytoFront">
        <title>Draft Genome Resources of Seven Strains of Tilletia horrida, Causal Agent of Kernel Smut of Rice.</title>
        <authorList>
            <person name="Khanal S."/>
            <person name="Antony Babu S."/>
            <person name="Zhou X.G."/>
        </authorList>
    </citation>
    <scope>NUCLEOTIDE SEQUENCE</scope>
    <source>
        <strain evidence="2">TX3</strain>
    </source>
</reference>
<evidence type="ECO:0000256" key="1">
    <source>
        <dbReference type="SAM" id="Phobius"/>
    </source>
</evidence>
<organism evidence="2 3">
    <name type="scientific">Tilletia horrida</name>
    <dbReference type="NCBI Taxonomy" id="155126"/>
    <lineage>
        <taxon>Eukaryota</taxon>
        <taxon>Fungi</taxon>
        <taxon>Dikarya</taxon>
        <taxon>Basidiomycota</taxon>
        <taxon>Ustilaginomycotina</taxon>
        <taxon>Exobasidiomycetes</taxon>
        <taxon>Tilletiales</taxon>
        <taxon>Tilletiaceae</taxon>
        <taxon>Tilletia</taxon>
    </lineage>
</organism>
<dbReference type="AlphaFoldDB" id="A0AAN6GG87"/>
<evidence type="ECO:0000313" key="3">
    <source>
        <dbReference type="Proteomes" id="UP001176521"/>
    </source>
</evidence>
<protein>
    <submittedName>
        <fullName evidence="2">Atp18 subunit J of the mitochondrial F1F0 ATP synthase</fullName>
    </submittedName>
</protein>
<evidence type="ECO:0000313" key="2">
    <source>
        <dbReference type="EMBL" id="KAK0535626.1"/>
    </source>
</evidence>
<comment type="caution">
    <text evidence="2">The sequence shown here is derived from an EMBL/GenBank/DDBJ whole genome shotgun (WGS) entry which is preliminary data.</text>
</comment>
<feature type="transmembrane region" description="Helical" evidence="1">
    <location>
        <begin position="12"/>
        <end position="32"/>
    </location>
</feature>
<dbReference type="InterPro" id="IPR006995">
    <property type="entry name" value="ATP_synth_F0_jsu"/>
</dbReference>